<accession>A0LFN4</accession>
<dbReference type="InParanoid" id="A0LFN4"/>
<keyword evidence="3" id="KW-1185">Reference proteome</keyword>
<evidence type="ECO:0000259" key="1">
    <source>
        <dbReference type="SMART" id="SM00842"/>
    </source>
</evidence>
<dbReference type="InterPro" id="IPR003494">
    <property type="entry name" value="SHS2_FtsA"/>
</dbReference>
<proteinExistence type="predicted"/>
<gene>
    <name evidence="2" type="ordered locus">Sfum_0537</name>
</gene>
<dbReference type="PIRSF" id="PIRSF019169">
    <property type="entry name" value="PilM"/>
    <property type="match status" value="1"/>
</dbReference>
<dbReference type="PANTHER" id="PTHR32432">
    <property type="entry name" value="CELL DIVISION PROTEIN FTSA-RELATED"/>
    <property type="match status" value="1"/>
</dbReference>
<dbReference type="AlphaFoldDB" id="A0LFN4"/>
<dbReference type="eggNOG" id="COG4972">
    <property type="taxonomic scope" value="Bacteria"/>
</dbReference>
<dbReference type="HOGENOM" id="CLU_050686_0_2_7"/>
<dbReference type="NCBIfam" id="TIGR01175">
    <property type="entry name" value="pilM"/>
    <property type="match status" value="1"/>
</dbReference>
<dbReference type="SUPFAM" id="SSF53067">
    <property type="entry name" value="Actin-like ATPase domain"/>
    <property type="match status" value="2"/>
</dbReference>
<dbReference type="RefSeq" id="WP_011697409.1">
    <property type="nucleotide sequence ID" value="NC_008554.1"/>
</dbReference>
<dbReference type="Gene3D" id="3.30.420.40">
    <property type="match status" value="2"/>
</dbReference>
<dbReference type="PANTHER" id="PTHR32432:SF3">
    <property type="entry name" value="ETHANOLAMINE UTILIZATION PROTEIN EUTJ"/>
    <property type="match status" value="1"/>
</dbReference>
<dbReference type="STRING" id="335543.Sfum_0537"/>
<reference evidence="2 3" key="1">
    <citation type="submission" date="2006-10" db="EMBL/GenBank/DDBJ databases">
        <title>Complete sequence of Syntrophobacter fumaroxidans MPOB.</title>
        <authorList>
            <consortium name="US DOE Joint Genome Institute"/>
            <person name="Copeland A."/>
            <person name="Lucas S."/>
            <person name="Lapidus A."/>
            <person name="Barry K."/>
            <person name="Detter J.C."/>
            <person name="Glavina del Rio T."/>
            <person name="Hammon N."/>
            <person name="Israni S."/>
            <person name="Pitluck S."/>
            <person name="Goltsman E.G."/>
            <person name="Martinez M."/>
            <person name="Schmutz J."/>
            <person name="Larimer F."/>
            <person name="Land M."/>
            <person name="Hauser L."/>
            <person name="Kyrpides N."/>
            <person name="Kim E."/>
            <person name="Boone D.R."/>
            <person name="Brockman F."/>
            <person name="Culley D."/>
            <person name="Ferry J."/>
            <person name="Gunsalus R."/>
            <person name="McInerney M.J."/>
            <person name="Morrison M."/>
            <person name="Plugge C."/>
            <person name="Rohlin L."/>
            <person name="Scholten J."/>
            <person name="Sieber J."/>
            <person name="Stams A.J.M."/>
            <person name="Worm P."/>
            <person name="Henstra A.M."/>
            <person name="Richardson P."/>
        </authorList>
    </citation>
    <scope>NUCLEOTIDE SEQUENCE [LARGE SCALE GENOMIC DNA]</scope>
    <source>
        <strain evidence="3">DSM 10017 / MPOB</strain>
    </source>
</reference>
<evidence type="ECO:0000313" key="2">
    <source>
        <dbReference type="EMBL" id="ABK16236.1"/>
    </source>
</evidence>
<feature type="domain" description="SHS2" evidence="1">
    <location>
        <begin position="8"/>
        <end position="174"/>
    </location>
</feature>
<evidence type="ECO:0000313" key="3">
    <source>
        <dbReference type="Proteomes" id="UP000001784"/>
    </source>
</evidence>
<dbReference type="InterPro" id="IPR005883">
    <property type="entry name" value="PilM"/>
</dbReference>
<organism evidence="2 3">
    <name type="scientific">Syntrophobacter fumaroxidans (strain DSM 10017 / MPOB)</name>
    <dbReference type="NCBI Taxonomy" id="335543"/>
    <lineage>
        <taxon>Bacteria</taxon>
        <taxon>Pseudomonadati</taxon>
        <taxon>Thermodesulfobacteriota</taxon>
        <taxon>Syntrophobacteria</taxon>
        <taxon>Syntrophobacterales</taxon>
        <taxon>Syntrophobacteraceae</taxon>
        <taxon>Syntrophobacter</taxon>
    </lineage>
</organism>
<dbReference type="CDD" id="cd24049">
    <property type="entry name" value="ASKHA_NBD_PilM"/>
    <property type="match status" value="1"/>
</dbReference>
<dbReference type="KEGG" id="sfu:Sfum_0537"/>
<dbReference type="Gene3D" id="3.30.1490.300">
    <property type="match status" value="1"/>
</dbReference>
<dbReference type="EMBL" id="CP000478">
    <property type="protein sequence ID" value="ABK16236.1"/>
    <property type="molecule type" value="Genomic_DNA"/>
</dbReference>
<dbReference type="InterPro" id="IPR050696">
    <property type="entry name" value="FtsA/MreB"/>
</dbReference>
<dbReference type="Pfam" id="PF11104">
    <property type="entry name" value="PilM_2"/>
    <property type="match status" value="1"/>
</dbReference>
<dbReference type="SMART" id="SM00842">
    <property type="entry name" value="FtsA"/>
    <property type="match status" value="1"/>
</dbReference>
<dbReference type="InterPro" id="IPR043129">
    <property type="entry name" value="ATPase_NBD"/>
</dbReference>
<dbReference type="OrthoDB" id="9773403at2"/>
<dbReference type="GO" id="GO:0051301">
    <property type="term" value="P:cell division"/>
    <property type="evidence" value="ECO:0007669"/>
    <property type="project" value="InterPro"/>
</dbReference>
<protein>
    <submittedName>
        <fullName evidence="2">Type IV pilus assembly protein PilM</fullName>
    </submittedName>
</protein>
<name>A0LFN4_SYNFM</name>
<sequence length="350" mass="38895" precursor="true">MFAKKENLLGLDIGSHSVKLTQLKAKEGRLTLANVGLVPVPREAFNEGRVNKPDLVSNCIKHLTSHLKVKERTVATAVSGYEVMIKKIELPTMTEEELDSRMHAELGQYIPYNIEEVDVDYQVLDVAKDRPNYMGVLLVAAKKESIGDCVGIVRAAGLDTDVVDVDFFALSNAFEATYGSFEGNIALIDIGSAKAIMNIASNGVPVFTRGISIGGSQITESIRDYFKVSYEEAERLKLGEISVNFPVKEIEGLFVSTVRNWVSECKRAIDFYYSNYPDKTIQRIFLSGGSCRIPGLDRVFQENMGVAVEIFNPFKRVDCDPKLFDPEYIEFIGPQMAISLGLALRKTKEK</sequence>
<dbReference type="Proteomes" id="UP000001784">
    <property type="component" value="Chromosome"/>
</dbReference>